<keyword evidence="2" id="KW-1185">Reference proteome</keyword>
<dbReference type="GO" id="GO:0006225">
    <property type="term" value="P:UDP biosynthetic process"/>
    <property type="evidence" value="ECO:0000318"/>
    <property type="project" value="GO_Central"/>
</dbReference>
<dbReference type="STRING" id="10228.B3RKJ4"/>
<dbReference type="SUPFAM" id="SSF52540">
    <property type="entry name" value="P-loop containing nucleoside triphosphate hydrolases"/>
    <property type="match status" value="1"/>
</dbReference>
<dbReference type="AlphaFoldDB" id="B3RKJ4"/>
<dbReference type="HOGENOM" id="CLU_740280_0_0_1"/>
<protein>
    <submittedName>
        <fullName evidence="1">Uncharacterized protein</fullName>
    </submittedName>
</protein>
<dbReference type="InParanoid" id="B3RKJ4"/>
<dbReference type="GO" id="GO:0005634">
    <property type="term" value="C:nucleus"/>
    <property type="evidence" value="ECO:0000318"/>
    <property type="project" value="GO_Central"/>
</dbReference>
<dbReference type="OMA" id="ADLIWHR"/>
<dbReference type="KEGG" id="tad:TRIADDRAFT_51702"/>
<dbReference type="PhylomeDB" id="B3RKJ4"/>
<name>B3RKJ4_TRIAD</name>
<dbReference type="EMBL" id="DS985241">
    <property type="protein sequence ID" value="EDV28611.1"/>
    <property type="molecule type" value="Genomic_DNA"/>
</dbReference>
<proteinExistence type="predicted"/>
<dbReference type="CTD" id="6749028"/>
<dbReference type="OrthoDB" id="5829348at2759"/>
<dbReference type="Gene3D" id="3.40.50.300">
    <property type="entry name" value="P-loop containing nucleotide triphosphate hydrolases"/>
    <property type="match status" value="1"/>
</dbReference>
<accession>B3RKJ4</accession>
<dbReference type="GO" id="GO:0033862">
    <property type="term" value="F:UMP kinase activity"/>
    <property type="evidence" value="ECO:0000318"/>
    <property type="project" value="GO_Central"/>
</dbReference>
<evidence type="ECO:0000313" key="1">
    <source>
        <dbReference type="EMBL" id="EDV28611.1"/>
    </source>
</evidence>
<dbReference type="GO" id="GO:0046705">
    <property type="term" value="P:CDP biosynthetic process"/>
    <property type="evidence" value="ECO:0000318"/>
    <property type="project" value="GO_Central"/>
</dbReference>
<dbReference type="InterPro" id="IPR027417">
    <property type="entry name" value="P-loop_NTPase"/>
</dbReference>
<sequence>MGCSSSFPTSPSVTHQVLKTAQVTIGKNIQIRSQKAKIFFLFGGPGSCKGRIVHDIISVFRFKLISAEELLIKSLPRKLANVVSLDDINDIMQIIRTEPKHITLSWVFSLIIREIESLLTSSDCFLVDVIPNMRFLLRHQEFVKDCRQEMEEFEKQWPIVCGISLNITQNAIKTRDNRAKGATSVALSQSDEADMSKTQRRLALYQGCVKNFVNYFKSTERLITFDVSGKDQEATWNQVSNFFTKNLDFDPMKHSYIVMFFCFSIDDLRILNNTSSDSNVDVVKFSDVINADSMQIDQQLKNLYHHILQRALHRRYFIVDLTDSTIKSSGMNEFPGSAIMFIDSLKEFSKDNIIERRNGMSNMDLTNFKAFYLTNNEILFFPRAIDSEACRRIALCMKK</sequence>
<dbReference type="RefSeq" id="XP_002107813.1">
    <property type="nucleotide sequence ID" value="XM_002107777.1"/>
</dbReference>
<dbReference type="GO" id="GO:0005737">
    <property type="term" value="C:cytoplasm"/>
    <property type="evidence" value="ECO:0000318"/>
    <property type="project" value="GO_Central"/>
</dbReference>
<reference evidence="1 2" key="1">
    <citation type="journal article" date="2008" name="Nature">
        <title>The Trichoplax genome and the nature of placozoans.</title>
        <authorList>
            <person name="Srivastava M."/>
            <person name="Begovic E."/>
            <person name="Chapman J."/>
            <person name="Putnam N.H."/>
            <person name="Hellsten U."/>
            <person name="Kawashima T."/>
            <person name="Kuo A."/>
            <person name="Mitros T."/>
            <person name="Salamov A."/>
            <person name="Carpenter M.L."/>
            <person name="Signorovitch A.Y."/>
            <person name="Moreno M.A."/>
            <person name="Kamm K."/>
            <person name="Grimwood J."/>
            <person name="Schmutz J."/>
            <person name="Shapiro H."/>
            <person name="Grigoriev I.V."/>
            <person name="Buss L.W."/>
            <person name="Schierwater B."/>
            <person name="Dellaporta S.L."/>
            <person name="Rokhsar D.S."/>
        </authorList>
    </citation>
    <scope>NUCLEOTIDE SEQUENCE [LARGE SCALE GENOMIC DNA]</scope>
    <source>
        <strain evidence="1 2">Grell-BS-1999</strain>
    </source>
</reference>
<evidence type="ECO:0000313" key="2">
    <source>
        <dbReference type="Proteomes" id="UP000009022"/>
    </source>
</evidence>
<organism evidence="1 2">
    <name type="scientific">Trichoplax adhaerens</name>
    <name type="common">Trichoplax reptans</name>
    <dbReference type="NCBI Taxonomy" id="10228"/>
    <lineage>
        <taxon>Eukaryota</taxon>
        <taxon>Metazoa</taxon>
        <taxon>Placozoa</taxon>
        <taxon>Uniplacotomia</taxon>
        <taxon>Trichoplacea</taxon>
        <taxon>Trichoplacidae</taxon>
        <taxon>Trichoplax</taxon>
    </lineage>
</organism>
<dbReference type="eggNOG" id="ENOG502S57U">
    <property type="taxonomic scope" value="Eukaryota"/>
</dbReference>
<dbReference type="GeneID" id="6749028"/>
<dbReference type="Proteomes" id="UP000009022">
    <property type="component" value="Unassembled WGS sequence"/>
</dbReference>
<gene>
    <name evidence="1" type="ORF">TRIADDRAFT_51702</name>
</gene>